<reference evidence="1" key="1">
    <citation type="submission" date="2016-01" db="EMBL/GenBank/DDBJ databases">
        <title>Reference transcriptome for the parasite Schistocephalus solidus: insights into the molecular evolution of parasitism.</title>
        <authorList>
            <person name="Hebert F.O."/>
            <person name="Grambauer S."/>
            <person name="Barber I."/>
            <person name="Landry C.R."/>
            <person name="Aubin-Horth N."/>
        </authorList>
    </citation>
    <scope>NUCLEOTIDE SEQUENCE</scope>
</reference>
<protein>
    <submittedName>
        <fullName evidence="1">Uncharacterized protein</fullName>
    </submittedName>
</protein>
<organism evidence="1">
    <name type="scientific">Schistocephalus solidus</name>
    <name type="common">Tapeworm</name>
    <dbReference type="NCBI Taxonomy" id="70667"/>
    <lineage>
        <taxon>Eukaryota</taxon>
        <taxon>Metazoa</taxon>
        <taxon>Spiralia</taxon>
        <taxon>Lophotrochozoa</taxon>
        <taxon>Platyhelminthes</taxon>
        <taxon>Cestoda</taxon>
        <taxon>Eucestoda</taxon>
        <taxon>Diphyllobothriidea</taxon>
        <taxon>Diphyllobothriidae</taxon>
        <taxon>Schistocephalus</taxon>
    </lineage>
</organism>
<accession>A0A0X3P5X6</accession>
<name>A0A0X3P5X6_SCHSO</name>
<dbReference type="InterPro" id="IPR032675">
    <property type="entry name" value="LRR_dom_sf"/>
</dbReference>
<sequence length="565" mass="63247">MHIFSLKAFPFYVTIKLMTIILTFLLSFLTTSCYSRQSSQCHGPSLGIVICYVRCFHEIGSLIKNKTDVTDMIVYASGTQCDFLRAEGVFSQFAHIERLHFSGLQCPFGQLSSMRQIQLHFIRSQERIIKDIDFSLHESQIIQFPDLITLEMAEICCGLLNGYAEAPLLQNLTILCPDLLLQIDGMPDKFSTSKYKTGLLYIQAPLLRRVEMQESSFSFFPTASVRNLPALHSLFIKACKFCLQTPKSIPTPSNLSALSTLVFYQDSSSIVPMFVRLNTVCAQIGSSRVQFLRLLNSPKSGVSCTSLWQCNSCGLSETEADILYADIVSTNRLPVLTPSAPSQVTGGPKLYEEPILPGNRRQIVEIFLRSSSETLFSNIIPGVSALNTTDLEMSHSPALIMDKGALIRLPHLRRLEVKKAWGEAPGNGITRLLGNPFEGLPNPDKLRILRLRLHVCGCGEYRVFKWLGQCARKLRASLYCHRVLEMNRTDIGDLENRWITQTELIDLWAPFCEDFGGRSTVLPRNLGAVPVKQKTSGGKVSILDWTCGLSLIFLVYVNELSSYCL</sequence>
<dbReference type="PROSITE" id="PS51257">
    <property type="entry name" value="PROKAR_LIPOPROTEIN"/>
    <property type="match status" value="1"/>
</dbReference>
<proteinExistence type="predicted"/>
<gene>
    <name evidence="1" type="ORF">TR122407</name>
</gene>
<dbReference type="Gene3D" id="3.80.10.10">
    <property type="entry name" value="Ribonuclease Inhibitor"/>
    <property type="match status" value="1"/>
</dbReference>
<evidence type="ECO:0000313" key="1">
    <source>
        <dbReference type="EMBL" id="JAP42556.1"/>
    </source>
</evidence>
<dbReference type="EMBL" id="GEEE01020669">
    <property type="protein sequence ID" value="JAP42556.1"/>
    <property type="molecule type" value="Transcribed_RNA"/>
</dbReference>
<dbReference type="AlphaFoldDB" id="A0A0X3P5X6"/>